<evidence type="ECO:0000256" key="8">
    <source>
        <dbReference type="PROSITE-ProRule" id="PRU00169"/>
    </source>
</evidence>
<dbReference type="InterPro" id="IPR001789">
    <property type="entry name" value="Sig_transdc_resp-reg_receiver"/>
</dbReference>
<proteinExistence type="predicted"/>
<evidence type="ECO:0000313" key="13">
    <source>
        <dbReference type="EMBL" id="MBP1988443.1"/>
    </source>
</evidence>
<evidence type="ECO:0000256" key="5">
    <source>
        <dbReference type="ARBA" id="ARBA00023015"/>
    </source>
</evidence>
<name>A0ABS4ILK4_9BACL</name>
<dbReference type="Gene3D" id="3.40.50.2300">
    <property type="match status" value="1"/>
</dbReference>
<dbReference type="SMART" id="SM00448">
    <property type="entry name" value="REC"/>
    <property type="match status" value="1"/>
</dbReference>
<dbReference type="InterPro" id="IPR011006">
    <property type="entry name" value="CheY-like_superfamily"/>
</dbReference>
<keyword evidence="5" id="KW-0805">Transcription regulation</keyword>
<dbReference type="RefSeq" id="WP_209968336.1">
    <property type="nucleotide sequence ID" value="NZ_JAGGLB010000001.1"/>
</dbReference>
<dbReference type="Pfam" id="PF17853">
    <property type="entry name" value="GGDEF_2"/>
    <property type="match status" value="1"/>
</dbReference>
<dbReference type="PANTHER" id="PTHR42713">
    <property type="entry name" value="HISTIDINE KINASE-RELATED"/>
    <property type="match status" value="1"/>
</dbReference>
<protein>
    <submittedName>
        <fullName evidence="13">Two-component system response regulator YesN</fullName>
    </submittedName>
</protein>
<feature type="domain" description="Response regulatory" evidence="11">
    <location>
        <begin position="3"/>
        <end position="120"/>
    </location>
</feature>
<evidence type="ECO:0000259" key="12">
    <source>
        <dbReference type="PROSITE" id="PS50887"/>
    </source>
</evidence>
<gene>
    <name evidence="13" type="ORF">J2Z66_000038</name>
</gene>
<dbReference type="SUPFAM" id="SSF52172">
    <property type="entry name" value="CheY-like"/>
    <property type="match status" value="1"/>
</dbReference>
<evidence type="ECO:0000259" key="11">
    <source>
        <dbReference type="PROSITE" id="PS50110"/>
    </source>
</evidence>
<accession>A0ABS4ILK4</accession>
<dbReference type="PANTHER" id="PTHR42713:SF3">
    <property type="entry name" value="TRANSCRIPTIONAL REGULATORY PROTEIN HPTR"/>
    <property type="match status" value="1"/>
</dbReference>
<dbReference type="InterPro" id="IPR018060">
    <property type="entry name" value="HTH_AraC"/>
</dbReference>
<dbReference type="InterPro" id="IPR009057">
    <property type="entry name" value="Homeodomain-like_sf"/>
</dbReference>
<keyword evidence="4" id="KW-0902">Two-component regulatory system</keyword>
<dbReference type="EMBL" id="JAGGLB010000001">
    <property type="protein sequence ID" value="MBP1988443.1"/>
    <property type="molecule type" value="Genomic_DNA"/>
</dbReference>
<keyword evidence="3 8" id="KW-0597">Phosphoprotein</keyword>
<dbReference type="InterPro" id="IPR041522">
    <property type="entry name" value="CdaR_GGDEF"/>
</dbReference>
<dbReference type="CDD" id="cd17536">
    <property type="entry name" value="REC_YesN-like"/>
    <property type="match status" value="1"/>
</dbReference>
<evidence type="ECO:0000256" key="9">
    <source>
        <dbReference type="SAM" id="Coils"/>
    </source>
</evidence>
<feature type="coiled-coil region" evidence="9">
    <location>
        <begin position="109"/>
        <end position="136"/>
    </location>
</feature>
<dbReference type="SUPFAM" id="SSF46689">
    <property type="entry name" value="Homeodomain-like"/>
    <property type="match status" value="2"/>
</dbReference>
<keyword evidence="9" id="KW-0175">Coiled coil</keyword>
<dbReference type="Pfam" id="PF00072">
    <property type="entry name" value="Response_reg"/>
    <property type="match status" value="1"/>
</dbReference>
<evidence type="ECO:0000256" key="4">
    <source>
        <dbReference type="ARBA" id="ARBA00023012"/>
    </source>
</evidence>
<dbReference type="PROSITE" id="PS01124">
    <property type="entry name" value="HTH_ARAC_FAMILY_2"/>
    <property type="match status" value="1"/>
</dbReference>
<dbReference type="SMART" id="SM00342">
    <property type="entry name" value="HTH_ARAC"/>
    <property type="match status" value="1"/>
</dbReference>
<reference evidence="13 14" key="1">
    <citation type="submission" date="2021-03" db="EMBL/GenBank/DDBJ databases">
        <title>Genomic Encyclopedia of Type Strains, Phase IV (KMG-IV): sequencing the most valuable type-strain genomes for metagenomic binning, comparative biology and taxonomic classification.</title>
        <authorList>
            <person name="Goeker M."/>
        </authorList>
    </citation>
    <scope>NUCLEOTIDE SEQUENCE [LARGE SCALE GENOMIC DNA]</scope>
    <source>
        <strain evidence="13 14">DSM 26048</strain>
    </source>
</reference>
<comment type="subcellular location">
    <subcellularLocation>
        <location evidence="1">Cytoplasm</location>
    </subcellularLocation>
</comment>
<feature type="modified residue" description="4-aspartylphosphate" evidence="8">
    <location>
        <position position="55"/>
    </location>
</feature>
<feature type="domain" description="GGDEF" evidence="12">
    <location>
        <begin position="179"/>
        <end position="310"/>
    </location>
</feature>
<comment type="caution">
    <text evidence="13">The sequence shown here is derived from an EMBL/GenBank/DDBJ whole genome shotgun (WGS) entry which is preliminary data.</text>
</comment>
<dbReference type="PROSITE" id="PS50887">
    <property type="entry name" value="GGDEF"/>
    <property type="match status" value="1"/>
</dbReference>
<evidence type="ECO:0000256" key="2">
    <source>
        <dbReference type="ARBA" id="ARBA00022490"/>
    </source>
</evidence>
<evidence type="ECO:0000256" key="6">
    <source>
        <dbReference type="ARBA" id="ARBA00023125"/>
    </source>
</evidence>
<dbReference type="InterPro" id="IPR000160">
    <property type="entry name" value="GGDEF_dom"/>
</dbReference>
<sequence>MYKILLVDDEPEVREGIRESIQWDTHGFELVGDCTNGQEALEAIERLRPDVVLSDIYMPFMDGLELTKHVSERYPFTKMIILTGYDSFEYAQQALRLKAYDFILKPITAMELRKLLDKVRQDMDEEKKIREDYTKLQQLLDQSLPLLKERFLERLVTSFLSINEIRERSEYFQITWPTSNYIVMVMDIDDFGSYYSESDLLKDAELLRFACYNIIGDLMDYYTGITFRTREERMAVILCGDQENQLYENAYKLADEIRQCIERYLKFTVTIGVGRVCASLDQLPLSYEGAVSALDYRFLLGKNRIVSIVEMEGTGPEGKPVPELNMDWSRKLASAVKAGILSEAEAQIEQLMRVWKESMMPIEACYLNLQKIVVVLMNVVQEMGGNEITLFTERGIVLADSYRFKTLDEIEHWVKGIIKLVVQFATEQRSDLTKLQVMRAVEYIEANYHSEEISLQHLCRHVLMSTSYFSMIFKQHTGDTFVEYLTRVRIEKAGELLQETQLKSYEIAAKVGVADPHYFSVLFKKHTGMTPTEYREKVARERQQ</sequence>
<organism evidence="13 14">
    <name type="scientific">Paenibacillus eucommiae</name>
    <dbReference type="NCBI Taxonomy" id="1355755"/>
    <lineage>
        <taxon>Bacteria</taxon>
        <taxon>Bacillati</taxon>
        <taxon>Bacillota</taxon>
        <taxon>Bacilli</taxon>
        <taxon>Bacillales</taxon>
        <taxon>Paenibacillaceae</taxon>
        <taxon>Paenibacillus</taxon>
    </lineage>
</organism>
<dbReference type="PROSITE" id="PS50110">
    <property type="entry name" value="RESPONSE_REGULATORY"/>
    <property type="match status" value="1"/>
</dbReference>
<evidence type="ECO:0000256" key="3">
    <source>
        <dbReference type="ARBA" id="ARBA00022553"/>
    </source>
</evidence>
<keyword evidence="2" id="KW-0963">Cytoplasm</keyword>
<dbReference type="Pfam" id="PF12833">
    <property type="entry name" value="HTH_18"/>
    <property type="match status" value="1"/>
</dbReference>
<evidence type="ECO:0000313" key="14">
    <source>
        <dbReference type="Proteomes" id="UP001519287"/>
    </source>
</evidence>
<keyword evidence="7" id="KW-0804">Transcription</keyword>
<feature type="domain" description="HTH araC/xylS-type" evidence="10">
    <location>
        <begin position="438"/>
        <end position="537"/>
    </location>
</feature>
<keyword evidence="14" id="KW-1185">Reference proteome</keyword>
<evidence type="ECO:0000256" key="7">
    <source>
        <dbReference type="ARBA" id="ARBA00023163"/>
    </source>
</evidence>
<evidence type="ECO:0000256" key="1">
    <source>
        <dbReference type="ARBA" id="ARBA00004496"/>
    </source>
</evidence>
<dbReference type="InterPro" id="IPR051552">
    <property type="entry name" value="HptR"/>
</dbReference>
<keyword evidence="6" id="KW-0238">DNA-binding</keyword>
<dbReference type="Gene3D" id="1.10.10.60">
    <property type="entry name" value="Homeodomain-like"/>
    <property type="match status" value="2"/>
</dbReference>
<dbReference type="Proteomes" id="UP001519287">
    <property type="component" value="Unassembled WGS sequence"/>
</dbReference>
<evidence type="ECO:0000259" key="10">
    <source>
        <dbReference type="PROSITE" id="PS01124"/>
    </source>
</evidence>